<proteinExistence type="inferred from homology"/>
<dbReference type="PROSITE" id="PS50111">
    <property type="entry name" value="CHEMOTAXIS_TRANSDUC_2"/>
    <property type="match status" value="1"/>
</dbReference>
<evidence type="ECO:0000256" key="5">
    <source>
        <dbReference type="SAM" id="Phobius"/>
    </source>
</evidence>
<dbReference type="OrthoDB" id="5441488at2"/>
<keyword evidence="8" id="KW-1185">Reference proteome</keyword>
<evidence type="ECO:0000256" key="3">
    <source>
        <dbReference type="ARBA" id="ARBA00029447"/>
    </source>
</evidence>
<evidence type="ECO:0000259" key="6">
    <source>
        <dbReference type="PROSITE" id="PS50111"/>
    </source>
</evidence>
<dbReference type="PRINTS" id="PR00260">
    <property type="entry name" value="CHEMTRNSDUCR"/>
</dbReference>
<evidence type="ECO:0000256" key="1">
    <source>
        <dbReference type="ARBA" id="ARBA00004370"/>
    </source>
</evidence>
<dbReference type="GO" id="GO:0004888">
    <property type="term" value="F:transmembrane signaling receptor activity"/>
    <property type="evidence" value="ECO:0007669"/>
    <property type="project" value="InterPro"/>
</dbReference>
<keyword evidence="5" id="KW-0472">Membrane</keyword>
<gene>
    <name evidence="7" type="ORF">C0Z18_02015</name>
</gene>
<dbReference type="FunFam" id="1.10.287.950:FF:000001">
    <property type="entry name" value="Methyl-accepting chemotaxis sensory transducer"/>
    <property type="match status" value="1"/>
</dbReference>
<keyword evidence="4" id="KW-0807">Transducer</keyword>
<dbReference type="RefSeq" id="WP_102643987.1">
    <property type="nucleotide sequence ID" value="NZ_PNYA01000002.1"/>
</dbReference>
<evidence type="ECO:0000256" key="4">
    <source>
        <dbReference type="PROSITE-ProRule" id="PRU00284"/>
    </source>
</evidence>
<dbReference type="InterPro" id="IPR024478">
    <property type="entry name" value="HlyB_4HB_MCP"/>
</dbReference>
<dbReference type="CDD" id="cd11386">
    <property type="entry name" value="MCP_signal"/>
    <property type="match status" value="1"/>
</dbReference>
<dbReference type="PANTHER" id="PTHR43531">
    <property type="entry name" value="PROTEIN ICFG"/>
    <property type="match status" value="1"/>
</dbReference>
<evidence type="ECO:0000256" key="2">
    <source>
        <dbReference type="ARBA" id="ARBA00022481"/>
    </source>
</evidence>
<organism evidence="7 8">
    <name type="scientific">Trinickia dabaoshanensis</name>
    <dbReference type="NCBI Taxonomy" id="564714"/>
    <lineage>
        <taxon>Bacteria</taxon>
        <taxon>Pseudomonadati</taxon>
        <taxon>Pseudomonadota</taxon>
        <taxon>Betaproteobacteria</taxon>
        <taxon>Burkholderiales</taxon>
        <taxon>Burkholderiaceae</taxon>
        <taxon>Trinickia</taxon>
    </lineage>
</organism>
<dbReference type="Pfam" id="PF12729">
    <property type="entry name" value="4HB_MCP_1"/>
    <property type="match status" value="1"/>
</dbReference>
<dbReference type="InterPro" id="IPR004089">
    <property type="entry name" value="MCPsignal_dom"/>
</dbReference>
<comment type="subcellular location">
    <subcellularLocation>
        <location evidence="1">Membrane</location>
    </subcellularLocation>
</comment>
<dbReference type="PANTHER" id="PTHR43531:SF14">
    <property type="entry name" value="METHYL-ACCEPTING CHEMOTAXIS PROTEIN I-RELATED"/>
    <property type="match status" value="1"/>
</dbReference>
<reference evidence="7 8" key="1">
    <citation type="submission" date="2018-01" db="EMBL/GenBank/DDBJ databases">
        <title>Whole genome analyses suggest that Burkholderia sensu lato contains two further novel genera in the rhizoxinica-symbiotica group Mycetohabitans gen. nov., and Trinickia gen. nov.: implications for the evolution of diazotrophy and nodulation in the Burkholderiaceae.</title>
        <authorList>
            <person name="Estrada-de los Santos P."/>
            <person name="Palmer M."/>
            <person name="Chavez-Ramirez B."/>
            <person name="Beukes C."/>
            <person name="Steenkamp E.T."/>
            <person name="Hirsch A.M."/>
            <person name="Manyaka P."/>
            <person name="Maluk M."/>
            <person name="Lafos M."/>
            <person name="Crook M."/>
            <person name="Gross E."/>
            <person name="Simon M.F."/>
            <person name="Bueno dos Reis Junior F."/>
            <person name="Poole P.S."/>
            <person name="Venter S.N."/>
            <person name="James E.K."/>
        </authorList>
    </citation>
    <scope>NUCLEOTIDE SEQUENCE [LARGE SCALE GENOMIC DNA]</scope>
    <source>
        <strain evidence="7 8">GIMN1.004</strain>
    </source>
</reference>
<dbReference type="InterPro" id="IPR004090">
    <property type="entry name" value="Chemotax_Me-accpt_rcpt"/>
</dbReference>
<feature type="transmembrane region" description="Helical" evidence="5">
    <location>
        <begin position="195"/>
        <end position="215"/>
    </location>
</feature>
<dbReference type="AlphaFoldDB" id="A0A2N7W1K7"/>
<name>A0A2N7W1K7_9BURK</name>
<dbReference type="InterPro" id="IPR051310">
    <property type="entry name" value="MCP_chemotaxis"/>
</dbReference>
<dbReference type="Pfam" id="PF00015">
    <property type="entry name" value="MCPsignal"/>
    <property type="match status" value="1"/>
</dbReference>
<keyword evidence="2" id="KW-0488">Methylation</keyword>
<evidence type="ECO:0000313" key="7">
    <source>
        <dbReference type="EMBL" id="PMS23298.1"/>
    </source>
</evidence>
<dbReference type="GO" id="GO:0006935">
    <property type="term" value="P:chemotaxis"/>
    <property type="evidence" value="ECO:0007669"/>
    <property type="project" value="InterPro"/>
</dbReference>
<dbReference type="GO" id="GO:0007165">
    <property type="term" value="P:signal transduction"/>
    <property type="evidence" value="ECO:0007669"/>
    <property type="project" value="UniProtKB-KW"/>
</dbReference>
<dbReference type="SMART" id="SM00283">
    <property type="entry name" value="MA"/>
    <property type="match status" value="1"/>
</dbReference>
<keyword evidence="5" id="KW-0812">Transmembrane</keyword>
<comment type="caution">
    <text evidence="7">The sequence shown here is derived from an EMBL/GenBank/DDBJ whole genome shotgun (WGS) entry which is preliminary data.</text>
</comment>
<keyword evidence="5" id="KW-1133">Transmembrane helix</keyword>
<dbReference type="Gene3D" id="1.10.287.950">
    <property type="entry name" value="Methyl-accepting chemotaxis protein"/>
    <property type="match status" value="1"/>
</dbReference>
<accession>A0A2N7W1K7</accession>
<dbReference type="EMBL" id="PNYA01000002">
    <property type="protein sequence ID" value="PMS23298.1"/>
    <property type="molecule type" value="Genomic_DNA"/>
</dbReference>
<dbReference type="SUPFAM" id="SSF58104">
    <property type="entry name" value="Methyl-accepting chemotaxis protein (MCP) signaling domain"/>
    <property type="match status" value="1"/>
</dbReference>
<sequence>MEKRPISVRSTLAYAFAVLVLLVLIVSGLALSQLSAADKRFSSYVNGVARRAQLAARIRSSVDERAILARDLTLAQNPDDVPKEHAQVVKAHEDVQHTLSELEGMVANVRDDGGRARALVERIASVEQDYGPVALDIVDDAVNNRREQATTKINQRCRPLLAALIAATDEYGEYTRVRGEQLVAQAEENYARQRLHLIAIVLFTVVVAVLSGVVITRKVLRTLGAEPFELSEITKRIADGDLSHIPRADAAPSSSVLASMSAMQQSLVRLLGQARRSADSITSGTREIAAGNIDLSSRTEQQAAALQETASSMEELTATVSRNAESASRASRLASEASGIAEKGSQAVGLLVDTMSEISASSNKVADITSIIEGIAFQTNILALNAAVEAARAGDQGRGFAVVASEVRQLAQRSSSAAKEIKELIGASVGKIQDGAAIADQAGGTMTEVTQAVARVNSITEEIAAASAEQSRGIEQVNLAITQMDEVTQQNAALVEQVAAASKALDDQGRMLADSVAVFRLDAEG</sequence>
<dbReference type="Proteomes" id="UP000235616">
    <property type="component" value="Unassembled WGS sequence"/>
</dbReference>
<evidence type="ECO:0000313" key="8">
    <source>
        <dbReference type="Proteomes" id="UP000235616"/>
    </source>
</evidence>
<feature type="transmembrane region" description="Helical" evidence="5">
    <location>
        <begin position="12"/>
        <end position="31"/>
    </location>
</feature>
<protein>
    <submittedName>
        <fullName evidence="7">Methyl-accepting chemotaxis protein</fullName>
    </submittedName>
</protein>
<feature type="domain" description="Methyl-accepting transducer" evidence="6">
    <location>
        <begin position="277"/>
        <end position="506"/>
    </location>
</feature>
<dbReference type="GO" id="GO:0005886">
    <property type="term" value="C:plasma membrane"/>
    <property type="evidence" value="ECO:0007669"/>
    <property type="project" value="TreeGrafter"/>
</dbReference>
<comment type="similarity">
    <text evidence="3">Belongs to the methyl-accepting chemotaxis (MCP) protein family.</text>
</comment>